<name>A0AAE4YCS3_9RHOB</name>
<sequence>MAVNAGNTEEPDQLQRLFEDDLRSLVELTFTNGPVQERHIRQASVIVRRWLCDNELSNLTRRLGVSVTFPVQDDGHLFEKAKNDASIDYYLSVGVKFDGRPMMQLYASRIDTPPTWAAEMATVGVKMVRLGYAMKRPSLFFEGVVFPLDEVVRFACNKHGGAHHDTSRNQREEVLERASRHLTFGPPAETLPAGRKGATHLALERSGTEVLNGTSLVVMVAATMLINIHFDGQPLCEIRPVKQSPLLARAKRRLQSVFTFGRWR</sequence>
<comment type="caution">
    <text evidence="1">The sequence shown here is derived from an EMBL/GenBank/DDBJ whole genome shotgun (WGS) entry which is preliminary data.</text>
</comment>
<dbReference type="RefSeq" id="WP_168776084.1">
    <property type="nucleotide sequence ID" value="NZ_JAABNR010000020.1"/>
</dbReference>
<organism evidence="1 2">
    <name type="scientific">Stagnihabitans tardus</name>
    <dbReference type="NCBI Taxonomy" id="2699202"/>
    <lineage>
        <taxon>Bacteria</taxon>
        <taxon>Pseudomonadati</taxon>
        <taxon>Pseudomonadota</taxon>
        <taxon>Alphaproteobacteria</taxon>
        <taxon>Rhodobacterales</taxon>
        <taxon>Paracoccaceae</taxon>
        <taxon>Stagnihabitans</taxon>
    </lineage>
</organism>
<reference evidence="1" key="1">
    <citation type="submission" date="2020-01" db="EMBL/GenBank/DDBJ databases">
        <authorList>
            <person name="Chen W.-M."/>
        </authorList>
    </citation>
    <scope>NUCLEOTIDE SEQUENCE</scope>
    <source>
        <strain evidence="1">CYK-10</strain>
    </source>
</reference>
<proteinExistence type="predicted"/>
<keyword evidence="2" id="KW-1185">Reference proteome</keyword>
<dbReference type="Proteomes" id="UP001193501">
    <property type="component" value="Unassembled WGS sequence"/>
</dbReference>
<gene>
    <name evidence="1" type="ORF">GV832_16965</name>
</gene>
<dbReference type="AlphaFoldDB" id="A0AAE4YCS3"/>
<dbReference type="EMBL" id="JAABNR010000020">
    <property type="protein sequence ID" value="NBZ89282.1"/>
    <property type="molecule type" value="Genomic_DNA"/>
</dbReference>
<evidence type="ECO:0000313" key="1">
    <source>
        <dbReference type="EMBL" id="NBZ89282.1"/>
    </source>
</evidence>
<evidence type="ECO:0000313" key="2">
    <source>
        <dbReference type="Proteomes" id="UP001193501"/>
    </source>
</evidence>
<accession>A0AAE4YCS3</accession>
<protein>
    <submittedName>
        <fullName evidence="1">Uncharacterized protein</fullName>
    </submittedName>
</protein>